<keyword evidence="1" id="KW-0812">Transmembrane</keyword>
<reference evidence="3" key="1">
    <citation type="submission" date="2022-11" db="EMBL/GenBank/DDBJ databases">
        <title>Dyadobacter pollutisoli sp. nov., isolated from plastic dumped soil.</title>
        <authorList>
            <person name="Kim J.M."/>
            <person name="Kim K.R."/>
            <person name="Lee J.K."/>
            <person name="Hao L."/>
            <person name="Jeon C.O."/>
        </authorList>
    </citation>
    <scope>NUCLEOTIDE SEQUENCE</scope>
    <source>
        <strain evidence="3">U1</strain>
    </source>
</reference>
<dbReference type="KEGG" id="dpf:ON006_14035"/>
<dbReference type="EMBL" id="CP112998">
    <property type="protein sequence ID" value="WAC15056.1"/>
    <property type="molecule type" value="Genomic_DNA"/>
</dbReference>
<name>A0A9E8NI15_9BACT</name>
<keyword evidence="1" id="KW-1133">Transmembrane helix</keyword>
<feature type="transmembrane region" description="Helical" evidence="1">
    <location>
        <begin position="282"/>
        <end position="300"/>
    </location>
</feature>
<accession>A0A9E8NI15</accession>
<dbReference type="Proteomes" id="UP001164653">
    <property type="component" value="Chromosome"/>
</dbReference>
<feature type="transmembrane region" description="Helical" evidence="1">
    <location>
        <begin position="109"/>
        <end position="124"/>
    </location>
</feature>
<dbReference type="PANTHER" id="PTHR30590:SF2">
    <property type="entry name" value="INNER MEMBRANE PROTEIN"/>
    <property type="match status" value="1"/>
</dbReference>
<evidence type="ECO:0000256" key="1">
    <source>
        <dbReference type="SAM" id="Phobius"/>
    </source>
</evidence>
<dbReference type="InterPro" id="IPR007349">
    <property type="entry name" value="DUF418"/>
</dbReference>
<evidence type="ECO:0000313" key="3">
    <source>
        <dbReference type="EMBL" id="WAC15056.1"/>
    </source>
</evidence>
<keyword evidence="4" id="KW-1185">Reference proteome</keyword>
<feature type="transmembrane region" description="Helical" evidence="1">
    <location>
        <begin position="391"/>
        <end position="412"/>
    </location>
</feature>
<dbReference type="InterPro" id="IPR052529">
    <property type="entry name" value="Bact_Transport_Assoc"/>
</dbReference>
<proteinExistence type="predicted"/>
<organism evidence="3 4">
    <name type="scientific">Dyadobacter pollutisoli</name>
    <dbReference type="NCBI Taxonomy" id="2910158"/>
    <lineage>
        <taxon>Bacteria</taxon>
        <taxon>Pseudomonadati</taxon>
        <taxon>Bacteroidota</taxon>
        <taxon>Cytophagia</taxon>
        <taxon>Cytophagales</taxon>
        <taxon>Spirosomataceae</taxon>
        <taxon>Dyadobacter</taxon>
    </lineage>
</organism>
<dbReference type="AlphaFoldDB" id="A0A9E8NI15"/>
<dbReference type="Pfam" id="PF04235">
    <property type="entry name" value="DUF418"/>
    <property type="match status" value="1"/>
</dbReference>
<feature type="transmembrane region" description="Helical" evidence="1">
    <location>
        <begin position="150"/>
        <end position="168"/>
    </location>
</feature>
<feature type="transmembrane region" description="Helical" evidence="1">
    <location>
        <begin position="21"/>
        <end position="40"/>
    </location>
</feature>
<feature type="domain" description="DUF418" evidence="2">
    <location>
        <begin position="269"/>
        <end position="430"/>
    </location>
</feature>
<feature type="transmembrane region" description="Helical" evidence="1">
    <location>
        <begin position="250"/>
        <end position="270"/>
    </location>
</feature>
<feature type="transmembrane region" description="Helical" evidence="1">
    <location>
        <begin position="367"/>
        <end position="385"/>
    </location>
</feature>
<feature type="transmembrane region" description="Helical" evidence="1">
    <location>
        <begin position="333"/>
        <end position="355"/>
    </location>
</feature>
<protein>
    <submittedName>
        <fullName evidence="3">DUF418 domain-containing protein</fullName>
    </submittedName>
</protein>
<keyword evidence="1" id="KW-0472">Membrane</keyword>
<feature type="transmembrane region" description="Helical" evidence="1">
    <location>
        <begin position="60"/>
        <end position="88"/>
    </location>
</feature>
<dbReference type="RefSeq" id="WP_244820421.1">
    <property type="nucleotide sequence ID" value="NZ_CP112998.1"/>
</dbReference>
<sequence>MESASLIQPVQSTERIHVLDAIRGFALLGILLMNIPYFAFPEETVSNLNIRNEYSGLNYYAWWIVNLFFEGSMRGLFSMMFGAGMILLTTRLSNNVMIDSAAEIYYRRIIWLLVFGLIDAYIILWPGDILYSYAICGLFLFPFRSMKPKYLLIVAGILMVLFTIKVSYQRGGPLRNKIAAEAILKKQLPPGKMTLDQKEIVDKWKGFQENQKLENKKKAVTSDVRKTKGSYATLFSHYAEVNTFLETNEFYQSTFLDCLIFMIIGIAFYKLQILTGERTMKFYFLMSLIGYAIAFPLVYYKLNIALQAKFDIIKITEKSALFTYEIRRLSLTIGHLGTLMICYKSGAFRFIFNIWAKVGQMAFSNYLVQNMIGGLIFYGFGFNYFNELDRYQLYLVVPCIWLVNVLFSYIWLNYFRMGPFEWIWRSLTYWNIQPIAKKAEKPVLQPSI</sequence>
<gene>
    <name evidence="3" type="ORF">ON006_14035</name>
</gene>
<evidence type="ECO:0000313" key="4">
    <source>
        <dbReference type="Proteomes" id="UP001164653"/>
    </source>
</evidence>
<dbReference type="PANTHER" id="PTHR30590">
    <property type="entry name" value="INNER MEMBRANE PROTEIN"/>
    <property type="match status" value="1"/>
</dbReference>
<evidence type="ECO:0000259" key="2">
    <source>
        <dbReference type="Pfam" id="PF04235"/>
    </source>
</evidence>